<feature type="chain" id="PRO_5045037762" evidence="2">
    <location>
        <begin position="16"/>
        <end position="155"/>
    </location>
</feature>
<feature type="region of interest" description="Disordered" evidence="1">
    <location>
        <begin position="41"/>
        <end position="68"/>
    </location>
</feature>
<gene>
    <name evidence="4" type="primary">LOC113519307</name>
</gene>
<protein>
    <submittedName>
        <fullName evidence="4">Uncharacterized protein LOC113519307 isoform X1</fullName>
    </submittedName>
</protein>
<dbReference type="Proteomes" id="UP001652740">
    <property type="component" value="Unplaced"/>
</dbReference>
<dbReference type="RefSeq" id="XP_052747800.1">
    <property type="nucleotide sequence ID" value="XM_052891840.1"/>
</dbReference>
<dbReference type="GeneID" id="113519307"/>
<reference evidence="4" key="1">
    <citation type="submission" date="2025-08" db="UniProtKB">
        <authorList>
            <consortium name="RefSeq"/>
        </authorList>
    </citation>
    <scope>IDENTIFICATION</scope>
    <source>
        <tissue evidence="4">Whole larvae</tissue>
    </source>
</reference>
<keyword evidence="2" id="KW-0732">Signal</keyword>
<feature type="compositionally biased region" description="Polar residues" evidence="1">
    <location>
        <begin position="52"/>
        <end position="61"/>
    </location>
</feature>
<evidence type="ECO:0000313" key="3">
    <source>
        <dbReference type="Proteomes" id="UP001652740"/>
    </source>
</evidence>
<feature type="signal peptide" evidence="2">
    <location>
        <begin position="1"/>
        <end position="15"/>
    </location>
</feature>
<evidence type="ECO:0000256" key="1">
    <source>
        <dbReference type="SAM" id="MobiDB-lite"/>
    </source>
</evidence>
<name>A0ABM3M8L9_GALME</name>
<evidence type="ECO:0000256" key="2">
    <source>
        <dbReference type="SAM" id="SignalP"/>
    </source>
</evidence>
<keyword evidence="3" id="KW-1185">Reference proteome</keyword>
<evidence type="ECO:0000313" key="4">
    <source>
        <dbReference type="RefSeq" id="XP_052747800.1"/>
    </source>
</evidence>
<sequence>MIMYLIVIFLLGATAQRYPSFFDNDDLKEMGFMSHARNPNPIVHQHKEPHPTTISRINPQRPSEDVEFRPPPRNHKIKLAQQAYAHGQEYGGPVGNVENSVLDEYESILDKSGKWDEFIRETDRLKEKYKGKVMPNWKEDVQRWKVSFILYINFR</sequence>
<organism evidence="3 4">
    <name type="scientific">Galleria mellonella</name>
    <name type="common">Greater wax moth</name>
    <dbReference type="NCBI Taxonomy" id="7137"/>
    <lineage>
        <taxon>Eukaryota</taxon>
        <taxon>Metazoa</taxon>
        <taxon>Ecdysozoa</taxon>
        <taxon>Arthropoda</taxon>
        <taxon>Hexapoda</taxon>
        <taxon>Insecta</taxon>
        <taxon>Pterygota</taxon>
        <taxon>Neoptera</taxon>
        <taxon>Endopterygota</taxon>
        <taxon>Lepidoptera</taxon>
        <taxon>Glossata</taxon>
        <taxon>Ditrysia</taxon>
        <taxon>Pyraloidea</taxon>
        <taxon>Pyralidae</taxon>
        <taxon>Galleriinae</taxon>
        <taxon>Galleria</taxon>
    </lineage>
</organism>
<accession>A0ABM3M8L9</accession>
<proteinExistence type="predicted"/>